<evidence type="ECO:0000259" key="4">
    <source>
        <dbReference type="SMART" id="SM00923"/>
    </source>
</evidence>
<dbReference type="SUPFAM" id="SSF160582">
    <property type="entry name" value="MbtH-like"/>
    <property type="match status" value="1"/>
</dbReference>
<comment type="function">
    <text evidence="1">Could be involved in mycobactin synthesis.</text>
</comment>
<evidence type="ECO:0000256" key="2">
    <source>
        <dbReference type="ARBA" id="ARBA00072114"/>
    </source>
</evidence>
<evidence type="ECO:0000256" key="1">
    <source>
        <dbReference type="ARBA" id="ARBA00057165"/>
    </source>
</evidence>
<dbReference type="SMART" id="SM00923">
    <property type="entry name" value="MbtH"/>
    <property type="match status" value="1"/>
</dbReference>
<dbReference type="InterPro" id="IPR038020">
    <property type="entry name" value="MbtH-like_sf"/>
</dbReference>
<dbReference type="GO" id="GO:0005829">
    <property type="term" value="C:cytosol"/>
    <property type="evidence" value="ECO:0007669"/>
    <property type="project" value="TreeGrafter"/>
</dbReference>
<dbReference type="STRING" id="110505.ACT16_23295"/>
<evidence type="ECO:0000313" key="5">
    <source>
        <dbReference type="EMBL" id="BCO33660.1"/>
    </source>
</evidence>
<feature type="region of interest" description="Disordered" evidence="3">
    <location>
        <begin position="70"/>
        <end position="90"/>
    </location>
</feature>
<dbReference type="GO" id="GO:0019290">
    <property type="term" value="P:siderophore biosynthetic process"/>
    <property type="evidence" value="ECO:0007669"/>
    <property type="project" value="TreeGrafter"/>
</dbReference>
<accession>A0A2G8AX56</accession>
<protein>
    <recommendedName>
        <fullName evidence="2">Protein MbtH</fullName>
    </recommendedName>
</protein>
<dbReference type="Pfam" id="PF03621">
    <property type="entry name" value="MbtH"/>
    <property type="match status" value="1"/>
</dbReference>
<dbReference type="InterPro" id="IPR037407">
    <property type="entry name" value="MLP_fam"/>
</dbReference>
<reference evidence="5 6" key="1">
    <citation type="submission" date="2020-12" db="EMBL/GenBank/DDBJ databases">
        <title>Complete genome sequence of Mycobacterium heckeshornense JCM 15655T, closely related to a pathogenic non-tuberculous mycobacterial species Mycobacterium xenopi.</title>
        <authorList>
            <person name="Yoshida M."/>
            <person name="Fukano H."/>
            <person name="Asakura T."/>
            <person name="Suzuki M."/>
            <person name="Hoshino Y."/>
        </authorList>
    </citation>
    <scope>NUCLEOTIDE SEQUENCE [LARGE SCALE GENOMIC DNA]</scope>
    <source>
        <strain evidence="5 6">JCM 15655</strain>
    </source>
</reference>
<dbReference type="FunFam" id="3.90.820.10:FF:000002">
    <property type="entry name" value="MbtH family protein"/>
    <property type="match status" value="1"/>
</dbReference>
<gene>
    <name evidence="5" type="ORF">MHEC_00930</name>
</gene>
<feature type="domain" description="MbtH-like" evidence="4">
    <location>
        <begin position="4"/>
        <end position="54"/>
    </location>
</feature>
<dbReference type="Gene3D" id="3.90.820.10">
    <property type="entry name" value="Structural Genomics, Unknown Function 30-nov-00 1gh9 Mol_id"/>
    <property type="match status" value="1"/>
</dbReference>
<feature type="compositionally biased region" description="Basic and acidic residues" evidence="3">
    <location>
        <begin position="79"/>
        <end position="90"/>
    </location>
</feature>
<name>A0A2G8AX56_9MYCO</name>
<dbReference type="AlphaFoldDB" id="A0A2G8AX56"/>
<dbReference type="InterPro" id="IPR005153">
    <property type="entry name" value="MbtH-like_dom"/>
</dbReference>
<dbReference type="Proteomes" id="UP000595446">
    <property type="component" value="Chromosome"/>
</dbReference>
<keyword evidence="6" id="KW-1185">Reference proteome</keyword>
<dbReference type="PANTHER" id="PTHR38444">
    <property type="entry name" value="ENTEROBACTIN BIOSYNTHESIS PROTEIN YBDZ"/>
    <property type="match status" value="1"/>
</dbReference>
<dbReference type="EMBL" id="AP024237">
    <property type="protein sequence ID" value="BCO33660.1"/>
    <property type="molecule type" value="Genomic_DNA"/>
</dbReference>
<proteinExistence type="predicted"/>
<evidence type="ECO:0000256" key="3">
    <source>
        <dbReference type="SAM" id="MobiDB-lite"/>
    </source>
</evidence>
<sequence>MSVNPFDDDNGSFFVLVNDEEQHSLWPSFADVPAGWRVVYGEADRAACLDYIEHNWTDIRPKSLRERPRGVRRLTHKSASAERALRWGRG</sequence>
<dbReference type="PANTHER" id="PTHR38444:SF1">
    <property type="entry name" value="ENTEROBACTIN BIOSYNTHESIS PROTEIN YBDZ"/>
    <property type="match status" value="1"/>
</dbReference>
<organism evidence="5 6">
    <name type="scientific">Mycobacterium heckeshornense</name>
    <dbReference type="NCBI Taxonomy" id="110505"/>
    <lineage>
        <taxon>Bacteria</taxon>
        <taxon>Bacillati</taxon>
        <taxon>Actinomycetota</taxon>
        <taxon>Actinomycetes</taxon>
        <taxon>Mycobacteriales</taxon>
        <taxon>Mycobacteriaceae</taxon>
        <taxon>Mycobacterium</taxon>
    </lineage>
</organism>
<dbReference type="OrthoDB" id="7584480at2"/>
<dbReference type="RefSeq" id="WP_048893814.1">
    <property type="nucleotide sequence ID" value="NZ_AP024237.1"/>
</dbReference>
<evidence type="ECO:0000313" key="6">
    <source>
        <dbReference type="Proteomes" id="UP000595446"/>
    </source>
</evidence>